<keyword evidence="4" id="KW-1185">Reference proteome</keyword>
<feature type="signal peptide" evidence="2">
    <location>
        <begin position="1"/>
        <end position="18"/>
    </location>
</feature>
<keyword evidence="2" id="KW-0732">Signal</keyword>
<dbReference type="AlphaFoldDB" id="A0A9N9LKB5"/>
<dbReference type="OrthoDB" id="10333368at2759"/>
<accession>A0A9N9LKB5</accession>
<feature type="region of interest" description="Disordered" evidence="1">
    <location>
        <begin position="514"/>
        <end position="554"/>
    </location>
</feature>
<gene>
    <name evidence="3" type="ORF">HYALB_00011637</name>
</gene>
<feature type="chain" id="PRO_5040509292" evidence="2">
    <location>
        <begin position="19"/>
        <end position="579"/>
    </location>
</feature>
<proteinExistence type="predicted"/>
<evidence type="ECO:0000313" key="3">
    <source>
        <dbReference type="EMBL" id="CAG8974487.1"/>
    </source>
</evidence>
<evidence type="ECO:0000256" key="1">
    <source>
        <dbReference type="SAM" id="MobiDB-lite"/>
    </source>
</evidence>
<evidence type="ECO:0000256" key="2">
    <source>
        <dbReference type="SAM" id="SignalP"/>
    </source>
</evidence>
<sequence>MRFATRLCLAAYVVSVISLVVERHVAPQMDPYIVTKATLLEKPEERSIDTDAAIDVGDDVVRLEKRSDHLGTFDLNTEIPKDKVMLDIYVDATGQKKEGEDNKFDPTTGVTFQINVACVSCSISGSVNLSTDGLKIGEVDLKDLFTTTIGDMKDVIDIPLVVSFKDLSVHIELKITFAVGGLYVIPIWGGKFPKSKIPGMKKNLVVEVDLELSLDLIFHGSAAINFQGGFDIKFPNGLNYIIDVVGGEMIELWSRGKGIGFAMGAFIDPVAHTGQFVFDEKAPCEVELKQKVFGDVGIFVSASLEIGNKIKFDSGPSLYVTFYTVNIADECVKTSLKRAVYAEIEPTPAPVLSARAGARSTPIQEDVKPTATSGALSSQPPSSTPEPTQAITSTIYTPEAISITSCMTTIPGYYCPPEYAIPIVQTFEVIQHVVVYPLGENSTPTTLPDPGRELMVRNFPRTLSLRDPYSFAYLEIPIVNRIVPYVTSIEKFEAIRVASAPTSVPAMIHPSVTPSAAARGSNGTTSLSNPSVAIATPSSPSANSSSGPSPISTQASSAGTLVASSLMMSFAGLFMGLLI</sequence>
<dbReference type="Proteomes" id="UP000701801">
    <property type="component" value="Unassembled WGS sequence"/>
</dbReference>
<feature type="compositionally biased region" description="Low complexity" evidence="1">
    <location>
        <begin position="377"/>
        <end position="389"/>
    </location>
</feature>
<feature type="region of interest" description="Disordered" evidence="1">
    <location>
        <begin position="353"/>
        <end position="389"/>
    </location>
</feature>
<feature type="compositionally biased region" description="Polar residues" evidence="1">
    <location>
        <begin position="521"/>
        <end position="531"/>
    </location>
</feature>
<feature type="compositionally biased region" description="Low complexity" evidence="1">
    <location>
        <begin position="533"/>
        <end position="554"/>
    </location>
</feature>
<reference evidence="3" key="1">
    <citation type="submission" date="2021-07" db="EMBL/GenBank/DDBJ databases">
        <authorList>
            <person name="Durling M."/>
        </authorList>
    </citation>
    <scope>NUCLEOTIDE SEQUENCE</scope>
</reference>
<comment type="caution">
    <text evidence="3">The sequence shown here is derived from an EMBL/GenBank/DDBJ whole genome shotgun (WGS) entry which is preliminary data.</text>
</comment>
<protein>
    <submittedName>
        <fullName evidence="3">Uncharacterized protein</fullName>
    </submittedName>
</protein>
<evidence type="ECO:0000313" key="4">
    <source>
        <dbReference type="Proteomes" id="UP000701801"/>
    </source>
</evidence>
<name>A0A9N9LKB5_9HELO</name>
<organism evidence="3 4">
    <name type="scientific">Hymenoscyphus albidus</name>
    <dbReference type="NCBI Taxonomy" id="595503"/>
    <lineage>
        <taxon>Eukaryota</taxon>
        <taxon>Fungi</taxon>
        <taxon>Dikarya</taxon>
        <taxon>Ascomycota</taxon>
        <taxon>Pezizomycotina</taxon>
        <taxon>Leotiomycetes</taxon>
        <taxon>Helotiales</taxon>
        <taxon>Helotiaceae</taxon>
        <taxon>Hymenoscyphus</taxon>
    </lineage>
</organism>
<dbReference type="EMBL" id="CAJVRM010000106">
    <property type="protein sequence ID" value="CAG8974487.1"/>
    <property type="molecule type" value="Genomic_DNA"/>
</dbReference>